<dbReference type="SUPFAM" id="SSF55781">
    <property type="entry name" value="GAF domain-like"/>
    <property type="match status" value="1"/>
</dbReference>
<dbReference type="InterPro" id="IPR002571">
    <property type="entry name" value="HrcA"/>
</dbReference>
<sequence length="237" mass="26965">MPLADRQEKLLSTIVEQYIATAEPVGSKPLVESGKFDLSSATIRSEMVELEEQGLLYQPYTSAGRVPTEQGYRYYLENILLPERQINLKEQDQKTLLQYLNKLDVEQLEVVIKNLAKEVAEMVEGAVVIGFSPNNVYYTGISNVFRQPEFCQLDTIINMSQVIDHLDGAMVNIFEQIREPRIFLGSDNPFGRDTGAILTKYQVKNQSGVFGILGPLRMNYKKGWQMINFLNSKFNNI</sequence>
<evidence type="ECO:0000259" key="5">
    <source>
        <dbReference type="Pfam" id="PF01628"/>
    </source>
</evidence>
<dbReference type="AlphaFoldDB" id="A0A2M7VGR0"/>
<evidence type="ECO:0000313" key="6">
    <source>
        <dbReference type="EMBL" id="PIZ99934.1"/>
    </source>
</evidence>
<evidence type="ECO:0000256" key="4">
    <source>
        <dbReference type="ARBA" id="ARBA00023163"/>
    </source>
</evidence>
<dbReference type="SUPFAM" id="SSF46785">
    <property type="entry name" value="Winged helix' DNA-binding domain"/>
    <property type="match status" value="1"/>
</dbReference>
<evidence type="ECO:0000313" key="7">
    <source>
        <dbReference type="Proteomes" id="UP000230405"/>
    </source>
</evidence>
<evidence type="ECO:0000256" key="2">
    <source>
        <dbReference type="ARBA" id="ARBA00023015"/>
    </source>
</evidence>
<name>A0A2M7VGR0_9BACT</name>
<dbReference type="PANTHER" id="PTHR34824">
    <property type="entry name" value="HEAT-INDUCIBLE TRANSCRIPTION REPRESSOR HRCA"/>
    <property type="match status" value="1"/>
</dbReference>
<feature type="domain" description="Heat-inducible transcription repressor HrcA C-terminal" evidence="5">
    <location>
        <begin position="100"/>
        <end position="222"/>
    </location>
</feature>
<dbReference type="InterPro" id="IPR036390">
    <property type="entry name" value="WH_DNA-bd_sf"/>
</dbReference>
<dbReference type="InterPro" id="IPR036388">
    <property type="entry name" value="WH-like_DNA-bd_sf"/>
</dbReference>
<keyword evidence="4" id="KW-0804">Transcription</keyword>
<dbReference type="Gene3D" id="1.10.10.10">
    <property type="entry name" value="Winged helix-like DNA-binding domain superfamily/Winged helix DNA-binding domain"/>
    <property type="match status" value="1"/>
</dbReference>
<dbReference type="EMBL" id="PFPO01000002">
    <property type="protein sequence ID" value="PIZ99934.1"/>
    <property type="molecule type" value="Genomic_DNA"/>
</dbReference>
<accession>A0A2M7VGR0</accession>
<dbReference type="Pfam" id="PF01628">
    <property type="entry name" value="HrcA"/>
    <property type="match status" value="1"/>
</dbReference>
<keyword evidence="3" id="KW-0346">Stress response</keyword>
<keyword evidence="1" id="KW-0678">Repressor</keyword>
<proteinExistence type="predicted"/>
<organism evidence="6 7">
    <name type="scientific">Candidatus Komeilibacteria bacterium CG_4_10_14_0_2_um_filter_37_10</name>
    <dbReference type="NCBI Taxonomy" id="1974470"/>
    <lineage>
        <taxon>Bacteria</taxon>
        <taxon>Candidatus Komeiliibacteriota</taxon>
    </lineage>
</organism>
<dbReference type="GO" id="GO:0003677">
    <property type="term" value="F:DNA binding"/>
    <property type="evidence" value="ECO:0007669"/>
    <property type="project" value="InterPro"/>
</dbReference>
<evidence type="ECO:0000256" key="3">
    <source>
        <dbReference type="ARBA" id="ARBA00023016"/>
    </source>
</evidence>
<dbReference type="GO" id="GO:0045892">
    <property type="term" value="P:negative regulation of DNA-templated transcription"/>
    <property type="evidence" value="ECO:0007669"/>
    <property type="project" value="TreeGrafter"/>
</dbReference>
<comment type="caution">
    <text evidence="6">The sequence shown here is derived from an EMBL/GenBank/DDBJ whole genome shotgun (WGS) entry which is preliminary data.</text>
</comment>
<reference evidence="7" key="1">
    <citation type="submission" date="2017-09" db="EMBL/GenBank/DDBJ databases">
        <title>Depth-based differentiation of microbial function through sediment-hosted aquifers and enrichment of novel symbionts in the deep terrestrial subsurface.</title>
        <authorList>
            <person name="Probst A.J."/>
            <person name="Ladd B."/>
            <person name="Jarett J.K."/>
            <person name="Geller-Mcgrath D.E."/>
            <person name="Sieber C.M.K."/>
            <person name="Emerson J.B."/>
            <person name="Anantharaman K."/>
            <person name="Thomas B.C."/>
            <person name="Malmstrom R."/>
            <person name="Stieglmeier M."/>
            <person name="Klingl A."/>
            <person name="Woyke T."/>
            <person name="Ryan C.M."/>
            <person name="Banfield J.F."/>
        </authorList>
    </citation>
    <scope>NUCLEOTIDE SEQUENCE [LARGE SCALE GENOMIC DNA]</scope>
</reference>
<gene>
    <name evidence="6" type="ORF">COX77_00075</name>
</gene>
<dbReference type="InterPro" id="IPR021153">
    <property type="entry name" value="HrcA_C"/>
</dbReference>
<evidence type="ECO:0000256" key="1">
    <source>
        <dbReference type="ARBA" id="ARBA00022491"/>
    </source>
</evidence>
<protein>
    <recommendedName>
        <fullName evidence="5">Heat-inducible transcription repressor HrcA C-terminal domain-containing protein</fullName>
    </recommendedName>
</protein>
<dbReference type="PANTHER" id="PTHR34824:SF1">
    <property type="entry name" value="HEAT-INDUCIBLE TRANSCRIPTION REPRESSOR HRCA"/>
    <property type="match status" value="1"/>
</dbReference>
<keyword evidence="2" id="KW-0805">Transcription regulation</keyword>
<dbReference type="InterPro" id="IPR029016">
    <property type="entry name" value="GAF-like_dom_sf"/>
</dbReference>
<dbReference type="Gene3D" id="3.30.450.40">
    <property type="match status" value="1"/>
</dbReference>
<dbReference type="Proteomes" id="UP000230405">
    <property type="component" value="Unassembled WGS sequence"/>
</dbReference>